<evidence type="ECO:0000313" key="1">
    <source>
        <dbReference type="EMBL" id="KAI0039834.1"/>
    </source>
</evidence>
<reference evidence="1" key="2">
    <citation type="journal article" date="2022" name="New Phytol.">
        <title>Evolutionary transition to the ectomycorrhizal habit in the genomes of a hyperdiverse lineage of mushroom-forming fungi.</title>
        <authorList>
            <person name="Looney B."/>
            <person name="Miyauchi S."/>
            <person name="Morin E."/>
            <person name="Drula E."/>
            <person name="Courty P.E."/>
            <person name="Kohler A."/>
            <person name="Kuo A."/>
            <person name="LaButti K."/>
            <person name="Pangilinan J."/>
            <person name="Lipzen A."/>
            <person name="Riley R."/>
            <person name="Andreopoulos W."/>
            <person name="He G."/>
            <person name="Johnson J."/>
            <person name="Nolan M."/>
            <person name="Tritt A."/>
            <person name="Barry K.W."/>
            <person name="Grigoriev I.V."/>
            <person name="Nagy L.G."/>
            <person name="Hibbett D."/>
            <person name="Henrissat B."/>
            <person name="Matheny P.B."/>
            <person name="Labbe J."/>
            <person name="Martin F.M."/>
        </authorList>
    </citation>
    <scope>NUCLEOTIDE SEQUENCE</scope>
    <source>
        <strain evidence="1">FP105234-sp</strain>
    </source>
</reference>
<reference evidence="1" key="1">
    <citation type="submission" date="2021-02" db="EMBL/GenBank/DDBJ databases">
        <authorList>
            <consortium name="DOE Joint Genome Institute"/>
            <person name="Ahrendt S."/>
            <person name="Looney B.P."/>
            <person name="Miyauchi S."/>
            <person name="Morin E."/>
            <person name="Drula E."/>
            <person name="Courty P.E."/>
            <person name="Chicoki N."/>
            <person name="Fauchery L."/>
            <person name="Kohler A."/>
            <person name="Kuo A."/>
            <person name="Labutti K."/>
            <person name="Pangilinan J."/>
            <person name="Lipzen A."/>
            <person name="Riley R."/>
            <person name="Andreopoulos W."/>
            <person name="He G."/>
            <person name="Johnson J."/>
            <person name="Barry K.W."/>
            <person name="Grigoriev I.V."/>
            <person name="Nagy L."/>
            <person name="Hibbett D."/>
            <person name="Henrissat B."/>
            <person name="Matheny P.B."/>
            <person name="Labbe J."/>
            <person name="Martin F."/>
        </authorList>
    </citation>
    <scope>NUCLEOTIDE SEQUENCE</scope>
    <source>
        <strain evidence="1">FP105234-sp</strain>
    </source>
</reference>
<accession>A0ACB8R6Q7</accession>
<proteinExistence type="predicted"/>
<name>A0ACB8R6Q7_9AGAM</name>
<dbReference type="EMBL" id="MU276258">
    <property type="protein sequence ID" value="KAI0039834.1"/>
    <property type="molecule type" value="Genomic_DNA"/>
</dbReference>
<organism evidence="1 2">
    <name type="scientific">Auriscalpium vulgare</name>
    <dbReference type="NCBI Taxonomy" id="40419"/>
    <lineage>
        <taxon>Eukaryota</taxon>
        <taxon>Fungi</taxon>
        <taxon>Dikarya</taxon>
        <taxon>Basidiomycota</taxon>
        <taxon>Agaricomycotina</taxon>
        <taxon>Agaricomycetes</taxon>
        <taxon>Russulales</taxon>
        <taxon>Auriscalpiaceae</taxon>
        <taxon>Auriscalpium</taxon>
    </lineage>
</organism>
<keyword evidence="2" id="KW-1185">Reference proteome</keyword>
<gene>
    <name evidence="1" type="ORF">FA95DRAFT_1684106</name>
</gene>
<dbReference type="Proteomes" id="UP000814033">
    <property type="component" value="Unassembled WGS sequence"/>
</dbReference>
<evidence type="ECO:0000313" key="2">
    <source>
        <dbReference type="Proteomes" id="UP000814033"/>
    </source>
</evidence>
<comment type="caution">
    <text evidence="1">The sequence shown here is derived from an EMBL/GenBank/DDBJ whole genome shotgun (WGS) entry which is preliminary data.</text>
</comment>
<sequence>MSKIDPNPLFTPLQLGPLALAHRIVLPPLTRMRAGPAGVPTPAARTYYAQRACAPGTLLITEGTFISADAGGYAGVPGVWDDEMVGAWKEVADAVHAKGSYVFMQLWALGRAADPTVLAAEGHALVGPSAVPLEGFPVPRALTSDEIRAYIRQYAEAAGRAVEEAGCDGVEVHAANGYLLDQFLHDTANARDDEWGGGVEGRIRFAWEVVKAVVERVGEERVGVRVSPWSRFQGMRMEDPLPTFLALVDKIKAAYPGFAYLHVVEPRIAGSEDDAMVPAAGSVETNDALRAAWAPGVVISTGGYDVARAAEAVRQHGGLIGMGRAFIANPDLVHRLRAGLALNEYDRTTFMTVGDKGYTDYAFADAAGNVSGEW</sequence>
<protein>
    <submittedName>
        <fullName evidence="1">FMN-linked oxidoreductase</fullName>
    </submittedName>
</protein>